<dbReference type="GO" id="GO:0070403">
    <property type="term" value="F:NAD+ binding"/>
    <property type="evidence" value="ECO:0007669"/>
    <property type="project" value="InterPro"/>
</dbReference>
<dbReference type="InterPro" id="IPR036291">
    <property type="entry name" value="NAD(P)-bd_dom_sf"/>
</dbReference>
<reference evidence="15 16" key="1">
    <citation type="journal article" date="2015" name="Genome Announc.">
        <title>Expanding the biotechnology potential of lactobacilli through comparative genomics of 213 strains and associated genera.</title>
        <authorList>
            <person name="Sun Z."/>
            <person name="Harris H.M."/>
            <person name="McCann A."/>
            <person name="Guo C."/>
            <person name="Argimon S."/>
            <person name="Zhang W."/>
            <person name="Yang X."/>
            <person name="Jeffery I.B."/>
            <person name="Cooney J.C."/>
            <person name="Kagawa T.F."/>
            <person name="Liu W."/>
            <person name="Song Y."/>
            <person name="Salvetti E."/>
            <person name="Wrobel A."/>
            <person name="Rasinkangas P."/>
            <person name="Parkhill J."/>
            <person name="Rea M.C."/>
            <person name="O'Sullivan O."/>
            <person name="Ritari J."/>
            <person name="Douillard F.P."/>
            <person name="Paul Ross R."/>
            <person name="Yang R."/>
            <person name="Briner A.E."/>
            <person name="Felis G.E."/>
            <person name="de Vos W.M."/>
            <person name="Barrangou R."/>
            <person name="Klaenhammer T.R."/>
            <person name="Caufield P.W."/>
            <person name="Cui Y."/>
            <person name="Zhang H."/>
            <person name="O'Toole P.W."/>
        </authorList>
    </citation>
    <scope>NUCLEOTIDE SEQUENCE [LARGE SCALE GENOMIC DNA]</scope>
    <source>
        <strain evidence="15 16">DSM 19117</strain>
    </source>
</reference>
<dbReference type="Pfam" id="PF00725">
    <property type="entry name" value="3HCDH"/>
    <property type="match status" value="1"/>
</dbReference>
<dbReference type="InterPro" id="IPR013328">
    <property type="entry name" value="6PGD_dom2"/>
</dbReference>
<dbReference type="STRING" id="1423773.FD30_GL001535"/>
<evidence type="ECO:0000256" key="4">
    <source>
        <dbReference type="ARBA" id="ARBA00011738"/>
    </source>
</evidence>
<evidence type="ECO:0000259" key="13">
    <source>
        <dbReference type="Pfam" id="PF00725"/>
    </source>
</evidence>
<dbReference type="GO" id="GO:0006631">
    <property type="term" value="P:fatty acid metabolic process"/>
    <property type="evidence" value="ECO:0007669"/>
    <property type="project" value="InterPro"/>
</dbReference>
<comment type="subcellular location">
    <subcellularLocation>
        <location evidence="1">Cytoplasm</location>
    </subcellularLocation>
</comment>
<feature type="site" description="Important for catalytic activity" evidence="11">
    <location>
        <position position="143"/>
    </location>
</feature>
<feature type="binding site" evidence="12">
    <location>
        <position position="95"/>
    </location>
    <ligand>
        <name>NAD(+)</name>
        <dbReference type="ChEBI" id="CHEBI:57540"/>
    </ligand>
</feature>
<dbReference type="AlphaFoldDB" id="A0A0R1JZ37"/>
<dbReference type="OrthoDB" id="9771883at2"/>
<evidence type="ECO:0000256" key="7">
    <source>
        <dbReference type="ARBA" id="ARBA00023002"/>
    </source>
</evidence>
<feature type="binding site" evidence="12">
    <location>
        <position position="122"/>
    </location>
    <ligand>
        <name>NAD(+)</name>
        <dbReference type="ChEBI" id="CHEBI:57540"/>
    </ligand>
</feature>
<feature type="binding site" evidence="12">
    <location>
        <position position="146"/>
    </location>
    <ligand>
        <name>NAD(+)</name>
        <dbReference type="ChEBI" id="CHEBI:57540"/>
    </ligand>
</feature>
<evidence type="ECO:0000313" key="16">
    <source>
        <dbReference type="Proteomes" id="UP000051162"/>
    </source>
</evidence>
<dbReference type="Gene3D" id="1.10.1040.10">
    <property type="entry name" value="N-(1-d-carboxylethyl)-l-norvaline Dehydrogenase, domain 2"/>
    <property type="match status" value="1"/>
</dbReference>
<dbReference type="Pfam" id="PF02737">
    <property type="entry name" value="3HCDH_N"/>
    <property type="match status" value="1"/>
</dbReference>
<feature type="binding site" evidence="12">
    <location>
        <begin position="13"/>
        <end position="18"/>
    </location>
    <ligand>
        <name>NAD(+)</name>
        <dbReference type="ChEBI" id="CHEBI:57540"/>
    </ligand>
</feature>
<dbReference type="InterPro" id="IPR008927">
    <property type="entry name" value="6-PGluconate_DH-like_C_sf"/>
</dbReference>
<dbReference type="PIRSF" id="PIRSF000105">
    <property type="entry name" value="HCDH"/>
    <property type="match status" value="1"/>
</dbReference>
<protein>
    <recommendedName>
        <fullName evidence="10">L-gulonate 3-dehydrogenase</fullName>
        <ecNumber evidence="9">1.1.1.45</ecNumber>
    </recommendedName>
    <alternativeName>
        <fullName evidence="10">L-gulonate 3-dehydrogenase</fullName>
    </alternativeName>
</protein>
<comment type="similarity">
    <text evidence="3">Belongs to the 3-hydroxyacyl-CoA dehydrogenase family.</text>
</comment>
<dbReference type="PANTHER" id="PTHR48075:SF1">
    <property type="entry name" value="LAMBDA-CRYSTALLIN HOMOLOG"/>
    <property type="match status" value="1"/>
</dbReference>
<dbReference type="EC" id="1.1.1.45" evidence="9"/>
<evidence type="ECO:0000259" key="14">
    <source>
        <dbReference type="Pfam" id="PF02737"/>
    </source>
</evidence>
<dbReference type="GO" id="GO:0050104">
    <property type="term" value="F:L-gulonate 3-dehydrogenase activity"/>
    <property type="evidence" value="ECO:0007669"/>
    <property type="project" value="UniProtKB-EC"/>
</dbReference>
<dbReference type="InterPro" id="IPR006108">
    <property type="entry name" value="3HC_DH_C"/>
</dbReference>
<feature type="binding site" evidence="12">
    <location>
        <position position="100"/>
    </location>
    <ligand>
        <name>NAD(+)</name>
        <dbReference type="ChEBI" id="CHEBI:57540"/>
    </ligand>
</feature>
<organism evidence="15 16">
    <name type="scientific">Levilactobacillus namurensis DSM 19117</name>
    <dbReference type="NCBI Taxonomy" id="1423773"/>
    <lineage>
        <taxon>Bacteria</taxon>
        <taxon>Bacillati</taxon>
        <taxon>Bacillota</taxon>
        <taxon>Bacilli</taxon>
        <taxon>Lactobacillales</taxon>
        <taxon>Lactobacillaceae</taxon>
        <taxon>Levilactobacillus</taxon>
    </lineage>
</organism>
<accession>A0A0R1JZ37</accession>
<evidence type="ECO:0000256" key="3">
    <source>
        <dbReference type="ARBA" id="ARBA00009463"/>
    </source>
</evidence>
<comment type="pathway">
    <text evidence="2">Lipid metabolism; butanoate metabolism.</text>
</comment>
<dbReference type="SUPFAM" id="SSF48179">
    <property type="entry name" value="6-phosphogluconate dehydrogenase C-terminal domain-like"/>
    <property type="match status" value="1"/>
</dbReference>
<keyword evidence="8 12" id="KW-0520">NAD</keyword>
<comment type="caution">
    <text evidence="15">The sequence shown here is derived from an EMBL/GenBank/DDBJ whole genome shotgun (WGS) entry which is preliminary data.</text>
</comment>
<keyword evidence="6" id="KW-0597">Phosphoprotein</keyword>
<evidence type="ECO:0000256" key="6">
    <source>
        <dbReference type="ARBA" id="ARBA00022553"/>
    </source>
</evidence>
<evidence type="ECO:0000256" key="5">
    <source>
        <dbReference type="ARBA" id="ARBA00022490"/>
    </source>
</evidence>
<keyword evidence="5" id="KW-0963">Cytoplasm</keyword>
<evidence type="ECO:0000256" key="2">
    <source>
        <dbReference type="ARBA" id="ARBA00005086"/>
    </source>
</evidence>
<evidence type="ECO:0000256" key="10">
    <source>
        <dbReference type="ARBA" id="ARBA00042709"/>
    </source>
</evidence>
<dbReference type="EMBL" id="AZDT01000024">
    <property type="protein sequence ID" value="KRK76184.1"/>
    <property type="molecule type" value="Genomic_DNA"/>
</dbReference>
<sequence>MDLKNVNLIGNVGAGTMGHATALQFAMHGYPVNLFDQDSASLDRGIVTIQHDLATFDRAGLLAEEPATILERIHPTTDLQTAFAHADFIIESITENLDVKRTVWQAIEQVIQPNTIMATNTSGLDPTALQSGLAHPERFVVAHFWNPAQLMPLVEVVPGQATDTATVDLTVHLMNHIGKHAVPLKKASLGFVGNRIQLAVLREALHIVDQGIATPEAVDDIIKYSLGRRWSLVGPIASADLGGLDVFTNISSYLYQDLANDTGTDPVLQAKVQAGELGLKSGHGFYNWTGAAGQQLVAQRDADLLALLKADHDTENPS</sequence>
<evidence type="ECO:0000256" key="9">
    <source>
        <dbReference type="ARBA" id="ARBA00038962"/>
    </source>
</evidence>
<evidence type="ECO:0000313" key="15">
    <source>
        <dbReference type="EMBL" id="KRK76184.1"/>
    </source>
</evidence>
<evidence type="ECO:0000256" key="8">
    <source>
        <dbReference type="ARBA" id="ARBA00023027"/>
    </source>
</evidence>
<dbReference type="GeneID" id="84782873"/>
<dbReference type="InterPro" id="IPR006176">
    <property type="entry name" value="3-OHacyl-CoA_DH_NAD-bd"/>
</dbReference>
<feature type="domain" description="3-hydroxyacyl-CoA dehydrogenase C-terminal" evidence="13">
    <location>
        <begin position="190"/>
        <end position="288"/>
    </location>
</feature>
<feature type="binding site" evidence="12">
    <location>
        <position position="280"/>
    </location>
    <ligand>
        <name>NAD(+)</name>
        <dbReference type="ChEBI" id="CHEBI:57540"/>
    </ligand>
</feature>
<proteinExistence type="inferred from homology"/>
<comment type="subunit">
    <text evidence="4">Homodimer.</text>
</comment>
<dbReference type="Gene3D" id="3.40.50.720">
    <property type="entry name" value="NAD(P)-binding Rossmann-like Domain"/>
    <property type="match status" value="1"/>
</dbReference>
<feature type="binding site" evidence="12">
    <location>
        <position position="36"/>
    </location>
    <ligand>
        <name>NAD(+)</name>
        <dbReference type="ChEBI" id="CHEBI:57540"/>
    </ligand>
</feature>
<keyword evidence="7" id="KW-0560">Oxidoreductase</keyword>
<feature type="domain" description="3-hydroxyacyl-CoA dehydrogenase NAD binding" evidence="14">
    <location>
        <begin position="9"/>
        <end position="185"/>
    </location>
</feature>
<dbReference type="RefSeq" id="WP_056944077.1">
    <property type="nucleotide sequence ID" value="NZ_AZDT01000024.1"/>
</dbReference>
<evidence type="ECO:0000256" key="11">
    <source>
        <dbReference type="PIRSR" id="PIRSR000105-1"/>
    </source>
</evidence>
<dbReference type="PANTHER" id="PTHR48075">
    <property type="entry name" value="3-HYDROXYACYL-COA DEHYDROGENASE FAMILY PROTEIN"/>
    <property type="match status" value="1"/>
</dbReference>
<keyword evidence="16" id="KW-1185">Reference proteome</keyword>
<dbReference type="GO" id="GO:0005737">
    <property type="term" value="C:cytoplasm"/>
    <property type="evidence" value="ECO:0007669"/>
    <property type="project" value="UniProtKB-SubCell"/>
</dbReference>
<evidence type="ECO:0000256" key="12">
    <source>
        <dbReference type="PIRSR" id="PIRSR000105-2"/>
    </source>
</evidence>
<dbReference type="PATRIC" id="fig|1423773.3.peg.1581"/>
<dbReference type="SUPFAM" id="SSF51735">
    <property type="entry name" value="NAD(P)-binding Rossmann-fold domains"/>
    <property type="match status" value="1"/>
</dbReference>
<gene>
    <name evidence="15" type="ORF">FD30_GL001535</name>
</gene>
<dbReference type="InterPro" id="IPR022694">
    <property type="entry name" value="3-OHacyl-CoA_DH"/>
</dbReference>
<dbReference type="Proteomes" id="UP000051162">
    <property type="component" value="Unassembled WGS sequence"/>
</dbReference>
<name>A0A0R1JZ37_9LACO</name>
<evidence type="ECO:0000256" key="1">
    <source>
        <dbReference type="ARBA" id="ARBA00004496"/>
    </source>
</evidence>